<dbReference type="InterPro" id="IPR000297">
    <property type="entry name" value="PPIase_PpiC"/>
</dbReference>
<evidence type="ECO:0000259" key="2">
    <source>
        <dbReference type="PROSITE" id="PS50198"/>
    </source>
</evidence>
<proteinExistence type="predicted"/>
<evidence type="ECO:0000313" key="3">
    <source>
        <dbReference type="EMBL" id="MBC3898267.1"/>
    </source>
</evidence>
<dbReference type="PROSITE" id="PS50198">
    <property type="entry name" value="PPIC_PPIASE_2"/>
    <property type="match status" value="1"/>
</dbReference>
<evidence type="ECO:0000256" key="1">
    <source>
        <dbReference type="PROSITE-ProRule" id="PRU00278"/>
    </source>
</evidence>
<dbReference type="Pfam" id="PF13616">
    <property type="entry name" value="Rotamase_3"/>
    <property type="match status" value="1"/>
</dbReference>
<sequence length="252" mass="28765">MEKTPLASVAGKTIYTADLDALIKQLPQEQANQFTSKEGRRQLLEELIAQELFYLEGKEAKVDESEEFQKMLIDAEEKLLKTHMIAKFMMDIAVPDEEVQKFYDENPNQFIAPDSIRASHILLPNEEQAVTIIDEIKNGKSFEAAAREYSICPSNEKGGDLSYFSKGQMVPEFETAAFALEIDEMTELPVQTQFGFHIIKLTDRKIAQTIPFDAVKENARNYLLREKQNKAFIGKVEDLKQKYPVKMETSTL</sequence>
<dbReference type="Gene3D" id="1.10.8.1040">
    <property type="match status" value="1"/>
</dbReference>
<dbReference type="PANTHER" id="PTHR47245:SF2">
    <property type="entry name" value="PEPTIDYL-PROLYL CIS-TRANS ISOMERASE HP_0175-RELATED"/>
    <property type="match status" value="1"/>
</dbReference>
<dbReference type="EMBL" id="WJBE01000001">
    <property type="protein sequence ID" value="MBC3898267.1"/>
    <property type="molecule type" value="Genomic_DNA"/>
</dbReference>
<comment type="caution">
    <text evidence="3">The sequence shown here is derived from an EMBL/GenBank/DDBJ whole genome shotgun (WGS) entry which is preliminary data.</text>
</comment>
<dbReference type="PANTHER" id="PTHR47245">
    <property type="entry name" value="PEPTIDYLPROLYL ISOMERASE"/>
    <property type="match status" value="1"/>
</dbReference>
<dbReference type="PROSITE" id="PS01096">
    <property type="entry name" value="PPIC_PPIASE_1"/>
    <property type="match status" value="1"/>
</dbReference>
<feature type="domain" description="PpiC" evidence="2">
    <location>
        <begin position="113"/>
        <end position="203"/>
    </location>
</feature>
<dbReference type="Proteomes" id="UP000622405">
    <property type="component" value="Unassembled WGS sequence"/>
</dbReference>
<keyword evidence="1" id="KW-0413">Isomerase</keyword>
<dbReference type="InterPro" id="IPR046357">
    <property type="entry name" value="PPIase_dom_sf"/>
</dbReference>
<dbReference type="Gene3D" id="3.10.50.40">
    <property type="match status" value="1"/>
</dbReference>
<dbReference type="InterPro" id="IPR023058">
    <property type="entry name" value="PPIase_PpiC_CS"/>
</dbReference>
<dbReference type="InterPro" id="IPR027304">
    <property type="entry name" value="Trigger_fact/SurA_dom_sf"/>
</dbReference>
<dbReference type="InterPro" id="IPR050245">
    <property type="entry name" value="PrsA_foldase"/>
</dbReference>
<dbReference type="SUPFAM" id="SSF109998">
    <property type="entry name" value="Triger factor/SurA peptide-binding domain-like"/>
    <property type="match status" value="1"/>
</dbReference>
<dbReference type="RefSeq" id="WP_026395445.1">
    <property type="nucleotide sequence ID" value="NZ_WJBE01000001.1"/>
</dbReference>
<name>A0ABR6YT22_9FIRM</name>
<gene>
    <name evidence="3" type="ORF">GH811_01380</name>
</gene>
<dbReference type="SUPFAM" id="SSF54534">
    <property type="entry name" value="FKBP-like"/>
    <property type="match status" value="1"/>
</dbReference>
<evidence type="ECO:0000313" key="4">
    <source>
        <dbReference type="Proteomes" id="UP000622405"/>
    </source>
</evidence>
<accession>A0ABR6YT22</accession>
<keyword evidence="1" id="KW-0697">Rotamase</keyword>
<organism evidence="3 4">
    <name type="scientific">Acetobacterium malicum</name>
    <dbReference type="NCBI Taxonomy" id="52692"/>
    <lineage>
        <taxon>Bacteria</taxon>
        <taxon>Bacillati</taxon>
        <taxon>Bacillota</taxon>
        <taxon>Clostridia</taxon>
        <taxon>Eubacteriales</taxon>
        <taxon>Eubacteriaceae</taxon>
        <taxon>Acetobacterium</taxon>
    </lineage>
</organism>
<reference evidence="3 4" key="1">
    <citation type="journal article" date="2020" name="mSystems">
        <title>Defining Genomic and Predicted Metabolic Features of the Acetobacterium Genus.</title>
        <authorList>
            <person name="Ross D.E."/>
            <person name="Marshall C.W."/>
            <person name="Gulliver D."/>
            <person name="May H.D."/>
            <person name="Norman R.S."/>
        </authorList>
    </citation>
    <scope>NUCLEOTIDE SEQUENCE [LARGE SCALE GENOMIC DNA]</scope>
    <source>
        <strain evidence="3 4">DSM 4132</strain>
    </source>
</reference>
<protein>
    <submittedName>
        <fullName evidence="3">Foldase</fullName>
    </submittedName>
</protein>
<keyword evidence="4" id="KW-1185">Reference proteome</keyword>